<evidence type="ECO:0000256" key="10">
    <source>
        <dbReference type="ARBA" id="ARBA00023170"/>
    </source>
</evidence>
<dbReference type="PROSITE" id="PS01209">
    <property type="entry name" value="LDLRA_1"/>
    <property type="match status" value="4"/>
</dbReference>
<keyword evidence="10" id="KW-0675">Receptor</keyword>
<dbReference type="InterPro" id="IPR000742">
    <property type="entry name" value="EGF"/>
</dbReference>
<feature type="repeat" description="LDL-receptor class B" evidence="14">
    <location>
        <begin position="144"/>
        <end position="187"/>
    </location>
</feature>
<feature type="disulfide bond" evidence="13">
    <location>
        <begin position="524"/>
        <end position="536"/>
    </location>
</feature>
<evidence type="ECO:0000313" key="17">
    <source>
        <dbReference type="EMBL" id="KAF9408216.1"/>
    </source>
</evidence>
<keyword evidence="11" id="KW-0325">Glycoprotein</keyword>
<evidence type="ECO:0000256" key="14">
    <source>
        <dbReference type="PROSITE-ProRule" id="PRU00461"/>
    </source>
</evidence>
<dbReference type="Pfam" id="PF00057">
    <property type="entry name" value="Ldl_recept_a"/>
    <property type="match status" value="9"/>
</dbReference>
<evidence type="ECO:0000256" key="3">
    <source>
        <dbReference type="ARBA" id="ARBA00022583"/>
    </source>
</evidence>
<dbReference type="SUPFAM" id="SSF57424">
    <property type="entry name" value="LDL receptor-like module"/>
    <property type="match status" value="10"/>
</dbReference>
<dbReference type="GO" id="GO:0005886">
    <property type="term" value="C:plasma membrane"/>
    <property type="evidence" value="ECO:0007669"/>
    <property type="project" value="TreeGrafter"/>
</dbReference>
<feature type="disulfide bond" evidence="13">
    <location>
        <begin position="441"/>
        <end position="453"/>
    </location>
</feature>
<feature type="disulfide bond" evidence="13">
    <location>
        <begin position="481"/>
        <end position="493"/>
    </location>
</feature>
<dbReference type="SMART" id="SM00135">
    <property type="entry name" value="LY"/>
    <property type="match status" value="6"/>
</dbReference>
<feature type="repeat" description="LDL-receptor class B" evidence="14">
    <location>
        <begin position="101"/>
        <end position="143"/>
    </location>
</feature>
<feature type="disulfide bond" evidence="13">
    <location>
        <begin position="531"/>
        <end position="549"/>
    </location>
</feature>
<dbReference type="FunFam" id="4.10.400.10:FF:000011">
    <property type="entry name" value="Low-density lipoprotein receptor-related protein 1"/>
    <property type="match status" value="1"/>
</dbReference>
<feature type="domain" description="EGF-like" evidence="16">
    <location>
        <begin position="1272"/>
        <end position="1308"/>
    </location>
</feature>
<evidence type="ECO:0000256" key="12">
    <source>
        <dbReference type="PROSITE-ProRule" id="PRU00076"/>
    </source>
</evidence>
<feature type="repeat" description="LDL-receptor class B" evidence="14">
    <location>
        <begin position="906"/>
        <end position="949"/>
    </location>
</feature>
<dbReference type="Gene3D" id="2.10.25.10">
    <property type="entry name" value="Laminin"/>
    <property type="match status" value="3"/>
</dbReference>
<dbReference type="InterPro" id="IPR051221">
    <property type="entry name" value="LDLR-related"/>
</dbReference>
<evidence type="ECO:0000256" key="9">
    <source>
        <dbReference type="ARBA" id="ARBA00023157"/>
    </source>
</evidence>
<feature type="disulfide bond" evidence="13">
    <location>
        <begin position="570"/>
        <end position="588"/>
    </location>
</feature>
<dbReference type="SUPFAM" id="SSF63825">
    <property type="entry name" value="YWTD domain"/>
    <property type="match status" value="2"/>
</dbReference>
<feature type="disulfide bond" evidence="13">
    <location>
        <begin position="563"/>
        <end position="575"/>
    </location>
</feature>
<evidence type="ECO:0000256" key="15">
    <source>
        <dbReference type="SAM" id="MobiDB-lite"/>
    </source>
</evidence>
<accession>A0A835G608</accession>
<dbReference type="InterPro" id="IPR023415">
    <property type="entry name" value="LDLR_class-A_CS"/>
</dbReference>
<evidence type="ECO:0000256" key="6">
    <source>
        <dbReference type="ARBA" id="ARBA00022737"/>
    </source>
</evidence>
<evidence type="ECO:0000256" key="4">
    <source>
        <dbReference type="ARBA" id="ARBA00022692"/>
    </source>
</evidence>
<dbReference type="SMART" id="SM00192">
    <property type="entry name" value="LDLa"/>
    <property type="match status" value="10"/>
</dbReference>
<keyword evidence="6" id="KW-0677">Repeat</keyword>
<dbReference type="InterPro" id="IPR011042">
    <property type="entry name" value="6-blade_b-propeller_TolB-like"/>
</dbReference>
<evidence type="ECO:0000256" key="2">
    <source>
        <dbReference type="ARBA" id="ARBA00022536"/>
    </source>
</evidence>
<feature type="disulfide bond" evidence="13">
    <location>
        <begin position="621"/>
        <end position="636"/>
    </location>
</feature>
<keyword evidence="9 12" id="KW-1015">Disulfide bond</keyword>
<evidence type="ECO:0000256" key="13">
    <source>
        <dbReference type="PROSITE-ProRule" id="PRU00124"/>
    </source>
</evidence>
<keyword evidence="7" id="KW-1133">Transmembrane helix</keyword>
<dbReference type="PROSITE" id="PS50068">
    <property type="entry name" value="LDLRA_2"/>
    <property type="match status" value="10"/>
</dbReference>
<evidence type="ECO:0000256" key="11">
    <source>
        <dbReference type="ARBA" id="ARBA00023180"/>
    </source>
</evidence>
<evidence type="ECO:0000256" key="8">
    <source>
        <dbReference type="ARBA" id="ARBA00023136"/>
    </source>
</evidence>
<dbReference type="GO" id="GO:0043235">
    <property type="term" value="C:receptor complex"/>
    <property type="evidence" value="ECO:0007669"/>
    <property type="project" value="TreeGrafter"/>
</dbReference>
<dbReference type="FunFam" id="4.10.400.10:FF:000034">
    <property type="entry name" value="Low-density lipoprotein receptor-related protein 2"/>
    <property type="match status" value="2"/>
</dbReference>
<feature type="disulfide bond" evidence="13">
    <location>
        <begin position="340"/>
        <end position="358"/>
    </location>
</feature>
<feature type="disulfide bond" evidence="13">
    <location>
        <begin position="643"/>
        <end position="655"/>
    </location>
</feature>
<keyword evidence="18" id="KW-1185">Reference proteome</keyword>
<proteinExistence type="predicted"/>
<keyword evidence="3" id="KW-0254">Endocytosis</keyword>
<evidence type="ECO:0000259" key="16">
    <source>
        <dbReference type="PROSITE" id="PS50026"/>
    </source>
</evidence>
<comment type="caution">
    <text evidence="12">Lacks conserved residue(s) required for the propagation of feature annotation.</text>
</comment>
<dbReference type="FunFam" id="4.10.400.10:FF:000007">
    <property type="entry name" value="Low density lipoprotein receptor-related protein 1"/>
    <property type="match status" value="1"/>
</dbReference>
<feature type="compositionally biased region" description="Basic and acidic residues" evidence="15">
    <location>
        <begin position="1413"/>
        <end position="1430"/>
    </location>
</feature>
<dbReference type="EMBL" id="JACKWZ010000398">
    <property type="protein sequence ID" value="KAF9408216.1"/>
    <property type="molecule type" value="Genomic_DNA"/>
</dbReference>
<dbReference type="PROSITE" id="PS50026">
    <property type="entry name" value="EGF_3"/>
    <property type="match status" value="1"/>
</dbReference>
<dbReference type="PANTHER" id="PTHR22722">
    <property type="entry name" value="LOW-DENSITY LIPOPROTEIN RECEPTOR-RELATED PROTEIN 2-RELATED"/>
    <property type="match status" value="1"/>
</dbReference>
<dbReference type="Gene3D" id="4.10.400.10">
    <property type="entry name" value="Low-density Lipoprotein Receptor"/>
    <property type="match status" value="9"/>
</dbReference>
<feature type="disulfide bond" evidence="13">
    <location>
        <begin position="684"/>
        <end position="696"/>
    </location>
</feature>
<dbReference type="InterPro" id="IPR002172">
    <property type="entry name" value="LDrepeatLR_classA_rpt"/>
</dbReference>
<keyword evidence="2 12" id="KW-0245">EGF-like domain</keyword>
<evidence type="ECO:0000256" key="7">
    <source>
        <dbReference type="ARBA" id="ARBA00022989"/>
    </source>
</evidence>
<organism evidence="17 18">
    <name type="scientific">Spodoptera exigua</name>
    <name type="common">Beet armyworm</name>
    <name type="synonym">Noctua fulgens</name>
    <dbReference type="NCBI Taxonomy" id="7107"/>
    <lineage>
        <taxon>Eukaryota</taxon>
        <taxon>Metazoa</taxon>
        <taxon>Ecdysozoa</taxon>
        <taxon>Arthropoda</taxon>
        <taxon>Hexapoda</taxon>
        <taxon>Insecta</taxon>
        <taxon>Pterygota</taxon>
        <taxon>Neoptera</taxon>
        <taxon>Endopterygota</taxon>
        <taxon>Lepidoptera</taxon>
        <taxon>Glossata</taxon>
        <taxon>Ditrysia</taxon>
        <taxon>Noctuoidea</taxon>
        <taxon>Noctuidae</taxon>
        <taxon>Amphipyrinae</taxon>
        <taxon>Spodoptera</taxon>
    </lineage>
</organism>
<keyword evidence="4" id="KW-0812">Transmembrane</keyword>
<keyword evidence="8" id="KW-0472">Membrane</keyword>
<dbReference type="Proteomes" id="UP000648187">
    <property type="component" value="Unassembled WGS sequence"/>
</dbReference>
<dbReference type="Gene3D" id="4.10.1220.10">
    <property type="entry name" value="EGF-type module"/>
    <property type="match status" value="1"/>
</dbReference>
<feature type="disulfide bond" evidence="13">
    <location>
        <begin position="488"/>
        <end position="506"/>
    </location>
</feature>
<reference evidence="17" key="1">
    <citation type="submission" date="2020-08" db="EMBL/GenBank/DDBJ databases">
        <title>Spodoptera exigua strain:BAW_Kor-Di-RS1 Genome sequencing and assembly.</title>
        <authorList>
            <person name="Kim J."/>
            <person name="Nam H.Y."/>
            <person name="Kwon M."/>
            <person name="Choi J.H."/>
            <person name="Cho S.R."/>
            <person name="Kim G.-H."/>
        </authorList>
    </citation>
    <scope>NUCLEOTIDE SEQUENCE</scope>
    <source>
        <strain evidence="17">BAW_Kor-Di-RS1</strain>
        <tissue evidence="17">Whole-body</tissue>
    </source>
</reference>
<evidence type="ECO:0000256" key="1">
    <source>
        <dbReference type="ARBA" id="ARBA00004167"/>
    </source>
</evidence>
<dbReference type="PANTHER" id="PTHR22722:SF14">
    <property type="entry name" value="MEGALIN, ISOFORM A"/>
    <property type="match status" value="1"/>
</dbReference>
<feature type="disulfide bond" evidence="13">
    <location>
        <begin position="691"/>
        <end position="709"/>
    </location>
</feature>
<evidence type="ECO:0000313" key="18">
    <source>
        <dbReference type="Proteomes" id="UP000648187"/>
    </source>
</evidence>
<dbReference type="SMART" id="SM00181">
    <property type="entry name" value="EGF"/>
    <property type="match status" value="5"/>
</dbReference>
<dbReference type="Gene3D" id="2.120.10.30">
    <property type="entry name" value="TolB, C-terminal domain"/>
    <property type="match status" value="2"/>
</dbReference>
<keyword evidence="5" id="KW-0732">Signal</keyword>
<comment type="caution">
    <text evidence="17">The sequence shown here is derived from an EMBL/GenBank/DDBJ whole genome shotgun (WGS) entry which is preliminary data.</text>
</comment>
<comment type="subcellular location">
    <subcellularLocation>
        <location evidence="1">Membrane</location>
        <topology evidence="1">Single-pass membrane protein</topology>
    </subcellularLocation>
</comment>
<feature type="region of interest" description="Disordered" evidence="15">
    <location>
        <begin position="1411"/>
        <end position="1430"/>
    </location>
</feature>
<feature type="disulfide bond" evidence="13">
    <location>
        <begin position="421"/>
        <end position="436"/>
    </location>
</feature>
<name>A0A835G608_SPOEX</name>
<dbReference type="InterPro" id="IPR000033">
    <property type="entry name" value="LDLR_classB_rpt"/>
</dbReference>
<feature type="disulfide bond" evidence="13">
    <location>
        <begin position="333"/>
        <end position="345"/>
    </location>
</feature>
<dbReference type="CDD" id="cd00112">
    <property type="entry name" value="LDLa"/>
    <property type="match status" value="8"/>
</dbReference>
<dbReference type="PROSITE" id="PS51120">
    <property type="entry name" value="LDLRB"/>
    <property type="match status" value="3"/>
</dbReference>
<feature type="disulfide bond" evidence="13">
    <location>
        <begin position="448"/>
        <end position="466"/>
    </location>
</feature>
<feature type="disulfide bond" evidence="13">
    <location>
        <begin position="582"/>
        <end position="597"/>
    </location>
</feature>
<dbReference type="InterPro" id="IPR036055">
    <property type="entry name" value="LDL_receptor-like_sf"/>
</dbReference>
<dbReference type="GO" id="GO:0006897">
    <property type="term" value="P:endocytosis"/>
    <property type="evidence" value="ECO:0007669"/>
    <property type="project" value="UniProtKB-KW"/>
</dbReference>
<sequence>MEDGVSCTPDSPVRGSLIFTNRYYIRRAALGAPGSSLLVHELSNAVALDMQWEERCLYWSDVTRLGSAIRRACGPAAAPHQLLHGATLQNPDGLAVDWVAGNLYWCDKGTDTIEVSRVDGRHRRVLLRGQLSEPRALALLPARGWLYWSDWGAAPHIGRAGMDGSGRQVLLSAGLYWPNALTLNPASQELYFADARQDYIAVADLDGRNVRVLFSRGTVGTDGVGGTEAHAVAAAAPRVRAGELSARCAELNCSGLCLLTPAEGAGGAAGARCACPEHWVLAPDGRSCTPNCTSAHFVCASALKCIPFWWRCDTQDDCGDGSDEPESCPPFRCEPGQFQCDSGRCVHPSHICDGTPHCGDGSDERDCDKVRRLACAPGGGGVQSRLMCVCVQFTCLRSQWKCRGNSSASVSARCVPGGARCDGRADCHDADDEADCPPRTCPPHHFTCGNGACVPLVWVCDADSDCGDGSDEGAQCAARTCGPADFRCGSGRCIPREWLCDAEPDCPGREDEAACGAARAPPPCDPTYFRCPDGRCVPGRWRCDGDDDCGDGADELGCEPRPCSESEFRCGSGECVRASLRCSGAADCADASDEAGCAPHCGPGARACRGGAACVRSDWWCDGTADCADGSDEAECGAGAGRCGARLDCGGAAPCAPAAWRCDGRRDCADGRDEAAAQCAALACPPPMFRCEDATCLPPNLLCDGVPDCAGDEDAALCARRRWLGEESPCAAGETLCGDGRCVPGNSSCVIERSRACRWDTCPQLCLPKHDNHTCKCVPGYKQRQLADGSLTCEALGDKPLVLVAAGGALHLWEPHKQAPAAAPPATRAPDAPPPVDITCAAAALVGAQWWLVWGDAGGALQAADATALLAAAGAARAAQLAALAAREVARAEGAVRGVALDAAARRVYWSSAGADGALHVAALDGRRRATLYRRAGAEPDAVVLHGATLYWAERGRWAGVRAAGADGAGLRWLVARRVRRPAALALDAAAARLYFVDEYYDTLETVRLDGSDRVTLARFSQRPDPAPRAPTYYVDGDEQRHYKEVNGVDISKGAGCDGIHLQPWKQALVIAIKNIYKRDDVTQHRTTKELKYSAHLLWEEWVWCVTPRALLRLHKRGAGAPRAARAPTPAPLTALVLLHAAAGGAGGAGGAGPDPCAAACHSTALCVRSAAPRGSACLCPDGLLPDDNADLLNARGLSAVAAAVRGAARVDGRDGRDGGDGGVPVVVRRGAVRGVWRRGACVCHPGYEGARCELVVGAGGAGSAGGAGGAGEEPCGAVTCENQGTCVVAGGRAACACAAEYTGARCERCVGGPDCGPAGVCVRAAAGPHCRADICRFFCLNQVSGGPLPAPRRGPQPATVCVCVQGTCSVSAVGAVSCACPPAWSGERCQRPACVDAACSAHDAANDTDDLPTAHDHTERADHADHDEHDHNASKYLATITLTHDVVLRPN</sequence>
<feature type="disulfide bond" evidence="13">
    <location>
        <begin position="352"/>
        <end position="367"/>
    </location>
</feature>
<protein>
    <recommendedName>
        <fullName evidence="16">EGF-like domain-containing protein</fullName>
    </recommendedName>
</protein>
<feature type="disulfide bond" evidence="13">
    <location>
        <begin position="543"/>
        <end position="558"/>
    </location>
</feature>
<dbReference type="Pfam" id="PF00058">
    <property type="entry name" value="Ldl_recept_b"/>
    <property type="match status" value="2"/>
</dbReference>
<feature type="disulfide bond" evidence="13">
    <location>
        <begin position="500"/>
        <end position="515"/>
    </location>
</feature>
<evidence type="ECO:0000256" key="5">
    <source>
        <dbReference type="ARBA" id="ARBA00022729"/>
    </source>
</evidence>
<gene>
    <name evidence="17" type="ORF">HW555_012026</name>
</gene>
<dbReference type="PROSITE" id="PS00022">
    <property type="entry name" value="EGF_1"/>
    <property type="match status" value="2"/>
</dbReference>
<feature type="disulfide bond" evidence="12">
    <location>
        <begin position="1298"/>
        <end position="1307"/>
    </location>
</feature>
<dbReference type="FunFam" id="2.120.10.30:FF:000241">
    <property type="entry name" value="Low-density lipoprotein receptor-related protein 6"/>
    <property type="match status" value="1"/>
</dbReference>
<dbReference type="PRINTS" id="PR00261">
    <property type="entry name" value="LDLRECEPTOR"/>
</dbReference>
<feature type="disulfide bond" evidence="13">
    <location>
        <begin position="703"/>
        <end position="718"/>
    </location>
</feature>